<evidence type="ECO:0000313" key="7">
    <source>
        <dbReference type="EMBL" id="KAJ2808793.1"/>
    </source>
</evidence>
<evidence type="ECO:0000313" key="8">
    <source>
        <dbReference type="Proteomes" id="UP001140094"/>
    </source>
</evidence>
<evidence type="ECO:0000256" key="4">
    <source>
        <dbReference type="ARBA" id="ARBA00022989"/>
    </source>
</evidence>
<dbReference type="Pfam" id="PF05251">
    <property type="entry name" value="Ost5"/>
    <property type="match status" value="1"/>
</dbReference>
<dbReference type="InterPro" id="IPR007915">
    <property type="entry name" value="TMEM258/Ost5"/>
</dbReference>
<dbReference type="AlphaFoldDB" id="A0A9W8I7D3"/>
<dbReference type="Proteomes" id="UP001140094">
    <property type="component" value="Unassembled WGS sequence"/>
</dbReference>
<evidence type="ECO:0000256" key="5">
    <source>
        <dbReference type="ARBA" id="ARBA00023136"/>
    </source>
</evidence>
<keyword evidence="8" id="KW-1185">Reference proteome</keyword>
<keyword evidence="5 6" id="KW-0472">Membrane</keyword>
<evidence type="ECO:0000256" key="6">
    <source>
        <dbReference type="RuleBase" id="RU367008"/>
    </source>
</evidence>
<organism evidence="7 8">
    <name type="scientific">Coemansia guatemalensis</name>
    <dbReference type="NCBI Taxonomy" id="2761395"/>
    <lineage>
        <taxon>Eukaryota</taxon>
        <taxon>Fungi</taxon>
        <taxon>Fungi incertae sedis</taxon>
        <taxon>Zoopagomycota</taxon>
        <taxon>Kickxellomycotina</taxon>
        <taxon>Kickxellomycetes</taxon>
        <taxon>Kickxellales</taxon>
        <taxon>Kickxellaceae</taxon>
        <taxon>Coemansia</taxon>
    </lineage>
</organism>
<dbReference type="EMBL" id="JANBUO010000024">
    <property type="protein sequence ID" value="KAJ2808793.1"/>
    <property type="molecule type" value="Genomic_DNA"/>
</dbReference>
<comment type="subunit">
    <text evidence="6">Component of the oligosaccharyltransferase (OST) complex.</text>
</comment>
<comment type="function">
    <text evidence="6">Subunit of the oligosaccharyl transferase (OST) complex that catalyzes the initial transfer of a defined glycan (Glc(3)Man(9)GlcNAc(2) in eukaryotes) from the lipid carrier dolichol-pyrophosphate to an asparagine residue within an Asn-X-Ser/Thr consensus motif in nascent polypeptide chains, the first step in protein N-glycosylation. N-glycosylation occurs cotranslationally and the complex associates with the Sec61 complex at the channel-forming translocon complex that mediates protein translocation across the endoplasmic reticulum (ER). All subunits are required for a maximal enzyme activity.</text>
</comment>
<comment type="caution">
    <text evidence="7">The sequence shown here is derived from an EMBL/GenBank/DDBJ whole genome shotgun (WGS) entry which is preliminary data.</text>
</comment>
<dbReference type="GO" id="GO:0006487">
    <property type="term" value="P:protein N-linked glycosylation"/>
    <property type="evidence" value="ECO:0007669"/>
    <property type="project" value="UniProtKB-UniRule"/>
</dbReference>
<feature type="transmembrane region" description="Helical" evidence="6">
    <location>
        <begin position="55"/>
        <end position="73"/>
    </location>
</feature>
<comment type="similarity">
    <text evidence="2 6">Belongs to the OST5 family.</text>
</comment>
<evidence type="ECO:0000256" key="1">
    <source>
        <dbReference type="ARBA" id="ARBA00004141"/>
    </source>
</evidence>
<accession>A0A9W8I7D3</accession>
<keyword evidence="3 6" id="KW-0812">Transmembrane</keyword>
<proteinExistence type="inferred from homology"/>
<protein>
    <recommendedName>
        <fullName evidence="6">Dolichyl-diphosphooligosaccharide-protein glycosyltransferase subunit OST5</fullName>
    </recommendedName>
</protein>
<comment type="subcellular location">
    <subcellularLocation>
        <location evidence="1 6">Membrane</location>
        <topology evidence="1 6">Multi-pass membrane protein</topology>
    </subcellularLocation>
</comment>
<evidence type="ECO:0000256" key="2">
    <source>
        <dbReference type="ARBA" id="ARBA00009825"/>
    </source>
</evidence>
<name>A0A9W8I7D3_9FUNG</name>
<feature type="transmembrane region" description="Helical" evidence="6">
    <location>
        <begin position="22"/>
        <end position="43"/>
    </location>
</feature>
<gene>
    <name evidence="7" type="ORF">H4R20_000651</name>
</gene>
<dbReference type="GO" id="GO:0008250">
    <property type="term" value="C:oligosaccharyltransferase complex"/>
    <property type="evidence" value="ECO:0007669"/>
    <property type="project" value="UniProtKB-UniRule"/>
</dbReference>
<sequence length="78" mass="8008">MTASDIDELWVGAPFKPVFDQALHPALALLFAAAGLVYAGKFIVTRGDLGKEATFAAISSLALGLAVVLGAQACGLYL</sequence>
<evidence type="ECO:0000256" key="3">
    <source>
        <dbReference type="ARBA" id="ARBA00022692"/>
    </source>
</evidence>
<keyword evidence="4 6" id="KW-1133">Transmembrane helix</keyword>
<reference evidence="7" key="1">
    <citation type="submission" date="2022-07" db="EMBL/GenBank/DDBJ databases">
        <title>Phylogenomic reconstructions and comparative analyses of Kickxellomycotina fungi.</title>
        <authorList>
            <person name="Reynolds N.K."/>
            <person name="Stajich J.E."/>
            <person name="Barry K."/>
            <person name="Grigoriev I.V."/>
            <person name="Crous P."/>
            <person name="Smith M.E."/>
        </authorList>
    </citation>
    <scope>NUCLEOTIDE SEQUENCE</scope>
    <source>
        <strain evidence="7">NRRL 1565</strain>
    </source>
</reference>